<accession>A0A2P2LKL7</accession>
<proteinExistence type="predicted"/>
<protein>
    <submittedName>
        <fullName evidence="1">Uncharacterized protein</fullName>
    </submittedName>
</protein>
<evidence type="ECO:0000313" key="1">
    <source>
        <dbReference type="EMBL" id="MBX18501.1"/>
    </source>
</evidence>
<reference evidence="1" key="1">
    <citation type="submission" date="2018-02" db="EMBL/GenBank/DDBJ databases">
        <title>Rhizophora mucronata_Transcriptome.</title>
        <authorList>
            <person name="Meera S.P."/>
            <person name="Sreeshan A."/>
            <person name="Augustine A."/>
        </authorList>
    </citation>
    <scope>NUCLEOTIDE SEQUENCE</scope>
    <source>
        <tissue evidence="1">Leaf</tissue>
    </source>
</reference>
<sequence>MCNHAPVHKACDIYQHWAGSLPPMSKGHKVLPILACRRLLIFRPYCHTPNCQNFPNFQGERKRVPYR</sequence>
<name>A0A2P2LKL7_RHIMU</name>
<organism evidence="1">
    <name type="scientific">Rhizophora mucronata</name>
    <name type="common">Asiatic mangrove</name>
    <dbReference type="NCBI Taxonomy" id="61149"/>
    <lineage>
        <taxon>Eukaryota</taxon>
        <taxon>Viridiplantae</taxon>
        <taxon>Streptophyta</taxon>
        <taxon>Embryophyta</taxon>
        <taxon>Tracheophyta</taxon>
        <taxon>Spermatophyta</taxon>
        <taxon>Magnoliopsida</taxon>
        <taxon>eudicotyledons</taxon>
        <taxon>Gunneridae</taxon>
        <taxon>Pentapetalae</taxon>
        <taxon>rosids</taxon>
        <taxon>fabids</taxon>
        <taxon>Malpighiales</taxon>
        <taxon>Rhizophoraceae</taxon>
        <taxon>Rhizophora</taxon>
    </lineage>
</organism>
<dbReference type="EMBL" id="GGEC01038017">
    <property type="protein sequence ID" value="MBX18501.1"/>
    <property type="molecule type" value="Transcribed_RNA"/>
</dbReference>
<dbReference type="AlphaFoldDB" id="A0A2P2LKL7"/>